<reference evidence="2 3" key="1">
    <citation type="submission" date="2020-03" db="EMBL/GenBank/DDBJ databases">
        <title>Draft Genome Sequence of Cudoniella acicularis.</title>
        <authorList>
            <person name="Buettner E."/>
            <person name="Kellner H."/>
        </authorList>
    </citation>
    <scope>NUCLEOTIDE SEQUENCE [LARGE SCALE GENOMIC DNA]</scope>
    <source>
        <strain evidence="2 3">DSM 108380</strain>
    </source>
</reference>
<dbReference type="AlphaFoldDB" id="A0A8H4RKX7"/>
<name>A0A8H4RKX7_9HELO</name>
<keyword evidence="3" id="KW-1185">Reference proteome</keyword>
<comment type="caution">
    <text evidence="2">The sequence shown here is derived from an EMBL/GenBank/DDBJ whole genome shotgun (WGS) entry which is preliminary data.</text>
</comment>
<gene>
    <name evidence="2" type="ORF">G7Y89_g6209</name>
</gene>
<evidence type="ECO:0000313" key="2">
    <source>
        <dbReference type="EMBL" id="KAF4631924.1"/>
    </source>
</evidence>
<dbReference type="OrthoDB" id="3545182at2759"/>
<proteinExistence type="predicted"/>
<accession>A0A8H4RKX7</accession>
<sequence>MKYDKLVGGEVDDSGEFSFTHKPAFSTPKFTAIDICIVMMYNDDVFVLRESEKANLCGERVLAPPRLMFQWQVLYDYKWNSDYSSDSDSDDLIPPMDYYPRHPRWLFRQDRQAASKKRPASSTIEDLPVWAWDVAGEWTITAQDIAKELGVEEWKSLSMTIKMSYNPLHNRDGRQLWAQFDFGGKMYEIMRFCPIKANLYPFVRWRGGAERNRHHEIVNGSDDWKGSFTFSKSEDGRLLLNGEIMYANWSRSFEAVKTKDAPPPKGNEKTIIIILNEETPKADQGLPVYKIGNTSDDSSEDSSDG</sequence>
<organism evidence="2 3">
    <name type="scientific">Cudoniella acicularis</name>
    <dbReference type="NCBI Taxonomy" id="354080"/>
    <lineage>
        <taxon>Eukaryota</taxon>
        <taxon>Fungi</taxon>
        <taxon>Dikarya</taxon>
        <taxon>Ascomycota</taxon>
        <taxon>Pezizomycotina</taxon>
        <taxon>Leotiomycetes</taxon>
        <taxon>Helotiales</taxon>
        <taxon>Tricladiaceae</taxon>
        <taxon>Cudoniella</taxon>
    </lineage>
</organism>
<evidence type="ECO:0000313" key="3">
    <source>
        <dbReference type="Proteomes" id="UP000566819"/>
    </source>
</evidence>
<dbReference type="EMBL" id="JAAMPI010000397">
    <property type="protein sequence ID" value="KAF4631924.1"/>
    <property type="molecule type" value="Genomic_DNA"/>
</dbReference>
<protein>
    <submittedName>
        <fullName evidence="2">Uncharacterized protein</fullName>
    </submittedName>
</protein>
<dbReference type="Proteomes" id="UP000566819">
    <property type="component" value="Unassembled WGS sequence"/>
</dbReference>
<feature type="region of interest" description="Disordered" evidence="1">
    <location>
        <begin position="284"/>
        <end position="305"/>
    </location>
</feature>
<evidence type="ECO:0000256" key="1">
    <source>
        <dbReference type="SAM" id="MobiDB-lite"/>
    </source>
</evidence>